<dbReference type="PROSITE" id="PS00409">
    <property type="entry name" value="PROKAR_NTER_METHYL"/>
    <property type="match status" value="1"/>
</dbReference>
<dbReference type="InterPro" id="IPR012902">
    <property type="entry name" value="N_methyl_site"/>
</dbReference>
<dbReference type="SUPFAM" id="SSF54523">
    <property type="entry name" value="Pili subunits"/>
    <property type="match status" value="1"/>
</dbReference>
<keyword evidence="2" id="KW-1185">Reference proteome</keyword>
<dbReference type="NCBIfam" id="TIGR02532">
    <property type="entry name" value="IV_pilin_GFxxxE"/>
    <property type="match status" value="1"/>
</dbReference>
<evidence type="ECO:0000313" key="2">
    <source>
        <dbReference type="Proteomes" id="UP001495147"/>
    </source>
</evidence>
<dbReference type="Gene3D" id="3.30.700.10">
    <property type="entry name" value="Glycoprotein, Type 4 Pilin"/>
    <property type="match status" value="1"/>
</dbReference>
<dbReference type="EMBL" id="JBDPZD010000002">
    <property type="protein sequence ID" value="MEO3691297.1"/>
    <property type="molecule type" value="Genomic_DNA"/>
</dbReference>
<comment type="caution">
    <text evidence="1">The sequence shown here is derived from an EMBL/GenBank/DDBJ whole genome shotgun (WGS) entry which is preliminary data.</text>
</comment>
<dbReference type="Proteomes" id="UP001495147">
    <property type="component" value="Unassembled WGS sequence"/>
</dbReference>
<protein>
    <submittedName>
        <fullName evidence="1">Prepilin-type N-terminal cleavage/methylation domain-containing protein</fullName>
    </submittedName>
</protein>
<sequence length="164" mass="17974">MKLRWRGFTLLEAVFTVAIIGILAAAAVPSYANYLARQRLRHVAELLELDLRRAREASVNRGQSTYVSIQSGRDWCWGTSYQQPCNCATGTPRCEVGGIVSREYKGTLLQAGQTATFQGGLGQAVGWTKIGLSNDRNHQIFIDLNPLGRPALCGPDAPRHSVCK</sequence>
<dbReference type="RefSeq" id="WP_347704137.1">
    <property type="nucleotide sequence ID" value="NZ_JBDPZD010000002.1"/>
</dbReference>
<gene>
    <name evidence="1" type="ORF">ABDJ85_07435</name>
</gene>
<proteinExistence type="predicted"/>
<organism evidence="1 2">
    <name type="scientific">Roseateles paludis</name>
    <dbReference type="NCBI Taxonomy" id="3145238"/>
    <lineage>
        <taxon>Bacteria</taxon>
        <taxon>Pseudomonadati</taxon>
        <taxon>Pseudomonadota</taxon>
        <taxon>Betaproteobacteria</taxon>
        <taxon>Burkholderiales</taxon>
        <taxon>Sphaerotilaceae</taxon>
        <taxon>Roseateles</taxon>
    </lineage>
</organism>
<dbReference type="InterPro" id="IPR045584">
    <property type="entry name" value="Pilin-like"/>
</dbReference>
<accession>A0ABV0G0N0</accession>
<reference evidence="1 2" key="1">
    <citation type="submission" date="2024-05" db="EMBL/GenBank/DDBJ databases">
        <title>Roseateles sp. DJS-2-20 16S ribosomal RNA gene Genome sequencing and assembly.</title>
        <authorList>
            <person name="Woo H."/>
        </authorList>
    </citation>
    <scope>NUCLEOTIDE SEQUENCE [LARGE SCALE GENOMIC DNA]</scope>
    <source>
        <strain evidence="1 2">DJS-2-20</strain>
    </source>
</reference>
<dbReference type="Pfam" id="PF07963">
    <property type="entry name" value="N_methyl"/>
    <property type="match status" value="1"/>
</dbReference>
<evidence type="ECO:0000313" key="1">
    <source>
        <dbReference type="EMBL" id="MEO3691297.1"/>
    </source>
</evidence>
<name>A0ABV0G0N0_9BURK</name>